<name>A0ABV1MKG2_9BACI</name>
<sequence>MRLTKIAYTGLFVTVLLTGCTNEETKIEEVKPAESKIEKVKSGVTKVNNAKLWKDVSTPEGFNEYGIEPTLEAWIAYHAEDIVKTTDVNQYYPKADQITTEMKYFRVQGDDLQKDFENLNVLQIWMGHLEYVLSTKTQERSRFNDDLKQTFKYFTELLHDLDIVINHGGKGETFGLTHQLDGNKVKELESYLYENGNPYQNNEY</sequence>
<dbReference type="EMBL" id="JBEGDG010000001">
    <property type="protein sequence ID" value="MEQ6353007.1"/>
    <property type="molecule type" value="Genomic_DNA"/>
</dbReference>
<reference evidence="1 2" key="1">
    <citation type="submission" date="2024-06" db="EMBL/GenBank/DDBJ databases">
        <title>Lysinibacillus zambalefons sp. nov., a Novel Firmicute Isolated from the Poon Bato Zambales Hyperalkaline Spring.</title>
        <authorList>
            <person name="Aja J.A."/>
            <person name="Lazaro J.E.H."/>
            <person name="Llorin L.D."/>
            <person name="Lim K.R."/>
            <person name="Teodosio J."/>
            <person name="Dalisay D.S."/>
        </authorList>
    </citation>
    <scope>NUCLEOTIDE SEQUENCE [LARGE SCALE GENOMIC DNA]</scope>
    <source>
        <strain evidence="1 2">M3</strain>
    </source>
</reference>
<protein>
    <recommendedName>
        <fullName evidence="3">Lipoprotein</fullName>
    </recommendedName>
</protein>
<accession>A0ABV1MKG2</accession>
<dbReference type="PROSITE" id="PS51257">
    <property type="entry name" value="PROKAR_LIPOPROTEIN"/>
    <property type="match status" value="1"/>
</dbReference>
<evidence type="ECO:0008006" key="3">
    <source>
        <dbReference type="Google" id="ProtNLM"/>
    </source>
</evidence>
<dbReference type="Proteomes" id="UP001478862">
    <property type="component" value="Unassembled WGS sequence"/>
</dbReference>
<gene>
    <name evidence="1" type="ORF">ABNX05_00060</name>
</gene>
<proteinExistence type="predicted"/>
<evidence type="ECO:0000313" key="1">
    <source>
        <dbReference type="EMBL" id="MEQ6353007.1"/>
    </source>
</evidence>
<evidence type="ECO:0000313" key="2">
    <source>
        <dbReference type="Proteomes" id="UP001478862"/>
    </source>
</evidence>
<organism evidence="1 2">
    <name type="scientific">Lysinibacillus zambalensis</name>
    <dbReference type="NCBI Taxonomy" id="3160866"/>
    <lineage>
        <taxon>Bacteria</taxon>
        <taxon>Bacillati</taxon>
        <taxon>Bacillota</taxon>
        <taxon>Bacilli</taxon>
        <taxon>Bacillales</taxon>
        <taxon>Bacillaceae</taxon>
        <taxon>Lysinibacillus</taxon>
    </lineage>
</organism>
<keyword evidence="2" id="KW-1185">Reference proteome</keyword>
<comment type="caution">
    <text evidence="1">The sequence shown here is derived from an EMBL/GenBank/DDBJ whole genome shotgun (WGS) entry which is preliminary data.</text>
</comment>
<dbReference type="RefSeq" id="WP_349657808.1">
    <property type="nucleotide sequence ID" value="NZ_JBEGDG010000001.1"/>
</dbReference>